<dbReference type="InParanoid" id="A0A671TS72"/>
<dbReference type="InterPro" id="IPR003987">
    <property type="entry name" value="ICAM_VCAM_N"/>
</dbReference>
<evidence type="ECO:0000256" key="5">
    <source>
        <dbReference type="ARBA" id="ARBA00022889"/>
    </source>
</evidence>
<dbReference type="GO" id="GO:0098609">
    <property type="term" value="P:cell-cell adhesion"/>
    <property type="evidence" value="ECO:0007669"/>
    <property type="project" value="InterPro"/>
</dbReference>
<keyword evidence="10" id="KW-0393">Immunoglobulin domain</keyword>
<sequence length="414" mass="45789">MCSLISNKLSKQTLFLHEITTFNLCVTDLNCPDKPVFTPSRLVVKYGDPASVNCSVCQNCKSNFKLEIPVGTQETNGSLISWTVDQLTEWGLNPTCYHVDDAGHQCCSILPVTLYKPPDNVGLNIKGNSWVMSEGQNITLKCSVQNVAPVENLRVTFYSGHRQLGQKRSNKKREKPESDTFELYFSPTKEDDGGEFRCEAELLLGPDGPQPPPVVKSQNFPATVFCESDSKINTPRHLFPTVLTEGNPLELNCSAVGNPSPTYTWTGPSGVSSTKSSVLIINSTTTEDKGQYTYNVGLNIKGNSWVMSEGQNIILKCSVQNVAPVENLRVTFYSGQRQLGQKQSNKKGQKPESDMFELNFSPTKEDDGGQFWCEAELLLGPDGPQPPPVVKSRNFPATVLCEWKKCLICYLKLL</sequence>
<feature type="domain" description="Ig-like" evidence="11">
    <location>
        <begin position="212"/>
        <end position="293"/>
    </location>
</feature>
<evidence type="ECO:0000256" key="2">
    <source>
        <dbReference type="ARBA" id="ARBA00022692"/>
    </source>
</evidence>
<dbReference type="InterPro" id="IPR047012">
    <property type="entry name" value="ICAM_VCAM"/>
</dbReference>
<accession>A0A671TS72</accession>
<dbReference type="SUPFAM" id="SSF48726">
    <property type="entry name" value="Immunoglobulin"/>
    <property type="match status" value="4"/>
</dbReference>
<keyword evidence="6" id="KW-1133">Transmembrane helix</keyword>
<evidence type="ECO:0000313" key="12">
    <source>
        <dbReference type="Ensembl" id="ENSSAUP00010004135.1"/>
    </source>
</evidence>
<evidence type="ECO:0000256" key="3">
    <source>
        <dbReference type="ARBA" id="ARBA00022729"/>
    </source>
</evidence>
<dbReference type="InterPro" id="IPR036179">
    <property type="entry name" value="Ig-like_dom_sf"/>
</dbReference>
<dbReference type="PANTHER" id="PTHR13771:SF9">
    <property type="entry name" value="INTERCELLULAR ADHESION MOLECULE 5"/>
    <property type="match status" value="1"/>
</dbReference>
<dbReference type="SMART" id="SM00408">
    <property type="entry name" value="IGc2"/>
    <property type="match status" value="3"/>
</dbReference>
<protein>
    <submittedName>
        <fullName evidence="12">Hsp90 co-chaperone Cdc37-like</fullName>
    </submittedName>
</protein>
<keyword evidence="2" id="KW-0812">Transmembrane</keyword>
<dbReference type="InterPro" id="IPR003598">
    <property type="entry name" value="Ig_sub2"/>
</dbReference>
<name>A0A671TS72_SPAAU</name>
<dbReference type="Pfam" id="PF00047">
    <property type="entry name" value="ig"/>
    <property type="match status" value="2"/>
</dbReference>
<evidence type="ECO:0000259" key="11">
    <source>
        <dbReference type="PROSITE" id="PS50835"/>
    </source>
</evidence>
<keyword evidence="5" id="KW-0130">Cell adhesion</keyword>
<gene>
    <name evidence="12" type="primary">LOC115585020</name>
</gene>
<keyword evidence="9" id="KW-0325">Glycoprotein</keyword>
<dbReference type="Pfam" id="PF13927">
    <property type="entry name" value="Ig_3"/>
    <property type="match status" value="1"/>
</dbReference>
<dbReference type="Proteomes" id="UP000472265">
    <property type="component" value="Chromosome 1"/>
</dbReference>
<keyword evidence="8" id="KW-1015">Disulfide bond</keyword>
<dbReference type="GO" id="GO:0016020">
    <property type="term" value="C:membrane"/>
    <property type="evidence" value="ECO:0007669"/>
    <property type="project" value="UniProtKB-SubCell"/>
</dbReference>
<dbReference type="InterPro" id="IPR013783">
    <property type="entry name" value="Ig-like_fold"/>
</dbReference>
<reference evidence="12" key="2">
    <citation type="submission" date="2025-08" db="UniProtKB">
        <authorList>
            <consortium name="Ensembl"/>
        </authorList>
    </citation>
    <scope>IDENTIFICATION</scope>
</reference>
<dbReference type="AlphaFoldDB" id="A0A671TS72"/>
<reference evidence="12" key="3">
    <citation type="submission" date="2025-09" db="UniProtKB">
        <authorList>
            <consortium name="Ensembl"/>
        </authorList>
    </citation>
    <scope>IDENTIFICATION</scope>
</reference>
<dbReference type="Ensembl" id="ENSSAUT00010004466.1">
    <property type="protein sequence ID" value="ENSSAUP00010004135.1"/>
    <property type="gene ID" value="ENSSAUG00010002136.1"/>
</dbReference>
<feature type="domain" description="Ig-like" evidence="11">
    <location>
        <begin position="118"/>
        <end position="201"/>
    </location>
</feature>
<keyword evidence="3" id="KW-0732">Signal</keyword>
<keyword evidence="13" id="KW-1185">Reference proteome</keyword>
<comment type="subcellular location">
    <subcellularLocation>
        <location evidence="1">Membrane</location>
        <topology evidence="1">Single-pass type I membrane protein</topology>
    </subcellularLocation>
</comment>
<dbReference type="Gene3D" id="2.60.40.10">
    <property type="entry name" value="Immunoglobulins"/>
    <property type="match status" value="4"/>
</dbReference>
<dbReference type="InterPro" id="IPR007110">
    <property type="entry name" value="Ig-like_dom"/>
</dbReference>
<dbReference type="InterPro" id="IPR013151">
    <property type="entry name" value="Immunoglobulin_dom"/>
</dbReference>
<evidence type="ECO:0000256" key="9">
    <source>
        <dbReference type="ARBA" id="ARBA00023180"/>
    </source>
</evidence>
<dbReference type="InterPro" id="IPR003599">
    <property type="entry name" value="Ig_sub"/>
</dbReference>
<evidence type="ECO:0000256" key="8">
    <source>
        <dbReference type="ARBA" id="ARBA00023157"/>
    </source>
</evidence>
<dbReference type="GeneTree" id="ENSGT00940000159005"/>
<evidence type="ECO:0000313" key="13">
    <source>
        <dbReference type="Proteomes" id="UP000472265"/>
    </source>
</evidence>
<keyword evidence="7" id="KW-0472">Membrane</keyword>
<evidence type="ECO:0000256" key="10">
    <source>
        <dbReference type="ARBA" id="ARBA00023319"/>
    </source>
</evidence>
<dbReference type="PROSITE" id="PS50835">
    <property type="entry name" value="IG_LIKE"/>
    <property type="match status" value="2"/>
</dbReference>
<dbReference type="PANTHER" id="PTHR13771">
    <property type="entry name" value="INTERCELLULAR ADHESION MOLECULE"/>
    <property type="match status" value="1"/>
</dbReference>
<reference evidence="12" key="1">
    <citation type="submission" date="2021-04" db="EMBL/GenBank/DDBJ databases">
        <authorList>
            <consortium name="Wellcome Sanger Institute Data Sharing"/>
        </authorList>
    </citation>
    <scope>NUCLEOTIDE SEQUENCE [LARGE SCALE GENOMIC DNA]</scope>
</reference>
<proteinExistence type="predicted"/>
<keyword evidence="4" id="KW-0677">Repeat</keyword>
<evidence type="ECO:0000256" key="4">
    <source>
        <dbReference type="ARBA" id="ARBA00022737"/>
    </source>
</evidence>
<organism evidence="12 13">
    <name type="scientific">Sparus aurata</name>
    <name type="common">Gilthead sea bream</name>
    <dbReference type="NCBI Taxonomy" id="8175"/>
    <lineage>
        <taxon>Eukaryota</taxon>
        <taxon>Metazoa</taxon>
        <taxon>Chordata</taxon>
        <taxon>Craniata</taxon>
        <taxon>Vertebrata</taxon>
        <taxon>Euteleostomi</taxon>
        <taxon>Actinopterygii</taxon>
        <taxon>Neopterygii</taxon>
        <taxon>Teleostei</taxon>
        <taxon>Neoteleostei</taxon>
        <taxon>Acanthomorphata</taxon>
        <taxon>Eupercaria</taxon>
        <taxon>Spariformes</taxon>
        <taxon>Sparidae</taxon>
        <taxon>Sparus</taxon>
    </lineage>
</organism>
<dbReference type="GO" id="GO:0005178">
    <property type="term" value="F:integrin binding"/>
    <property type="evidence" value="ECO:0007669"/>
    <property type="project" value="InterPro"/>
</dbReference>
<evidence type="ECO:0000256" key="6">
    <source>
        <dbReference type="ARBA" id="ARBA00022989"/>
    </source>
</evidence>
<evidence type="ECO:0000256" key="1">
    <source>
        <dbReference type="ARBA" id="ARBA00004479"/>
    </source>
</evidence>
<evidence type="ECO:0000256" key="7">
    <source>
        <dbReference type="ARBA" id="ARBA00023136"/>
    </source>
</evidence>
<dbReference type="PRINTS" id="PR01472">
    <property type="entry name" value="ICAMVCAM1"/>
</dbReference>
<dbReference type="SMART" id="SM00409">
    <property type="entry name" value="IG"/>
    <property type="match status" value="3"/>
</dbReference>